<sequence length="339" mass="35102">MNAPVRTLVALALLWLSLSIAPAARAATTCSASMTDLNFAPSNGGVVDATATLTVTCSTFGLSLLANAKVNMCVSIFSGTDGGGTLNPRRMINSFGDPLQMQLYTDAGRSAIWGARGNATVPNFLPLQFNYSVPVLGGNQTLTATLYGRIPAQSGLNAGTYLNRFTAAADTKIEFRYDEVLLGNATMPTSCTAGGSAGTSSSFPFTVNGSVPNACTLTPKPVPALGFGSTPGFITGNIDQTTSIGLVCTGRTPWQIGLNNGLHASGNVRRMANGSGQFVPYELYRDGGRSQRWGNTLNSDTLSGTGSGTGQSLTVYGRVAPQTATVGSYSDTITVLVTY</sequence>
<gene>
    <name evidence="3" type="ORF">ABU614_05485</name>
</gene>
<dbReference type="InterPro" id="IPR007893">
    <property type="entry name" value="Spore_coat_U/FanG"/>
</dbReference>
<feature type="signal peptide" evidence="1">
    <location>
        <begin position="1"/>
        <end position="26"/>
    </location>
</feature>
<feature type="domain" description="Spore coat protein U/FanG" evidence="2">
    <location>
        <begin position="203"/>
        <end position="335"/>
    </location>
</feature>
<dbReference type="SMART" id="SM00972">
    <property type="entry name" value="SCPU"/>
    <property type="match status" value="2"/>
</dbReference>
<organism evidence="3">
    <name type="scientific">Lysobacter firmicutimachus</name>
    <dbReference type="NCBI Taxonomy" id="1792846"/>
    <lineage>
        <taxon>Bacteria</taxon>
        <taxon>Pseudomonadati</taxon>
        <taxon>Pseudomonadota</taxon>
        <taxon>Gammaproteobacteria</taxon>
        <taxon>Lysobacterales</taxon>
        <taxon>Lysobacteraceae</taxon>
        <taxon>Lysobacter</taxon>
    </lineage>
</organism>
<accession>A0AAU8MV94</accession>
<dbReference type="Pfam" id="PF05229">
    <property type="entry name" value="SCPU"/>
    <property type="match status" value="2"/>
</dbReference>
<protein>
    <submittedName>
        <fullName evidence="3">Spore coat U domain-containing protein</fullName>
    </submittedName>
</protein>
<dbReference type="PANTHER" id="PTHR37089">
    <property type="entry name" value="PROTEIN U-RELATED"/>
    <property type="match status" value="1"/>
</dbReference>
<dbReference type="EMBL" id="CP159925">
    <property type="protein sequence ID" value="XCO76242.1"/>
    <property type="molecule type" value="Genomic_DNA"/>
</dbReference>
<dbReference type="InterPro" id="IPR053167">
    <property type="entry name" value="Spore_coat_component"/>
</dbReference>
<feature type="domain" description="Spore coat protein U/FanG" evidence="2">
    <location>
        <begin position="24"/>
        <end position="166"/>
    </location>
</feature>
<dbReference type="AlphaFoldDB" id="A0AAU8MV94"/>
<evidence type="ECO:0000313" key="3">
    <source>
        <dbReference type="EMBL" id="XCO76242.1"/>
    </source>
</evidence>
<dbReference type="PANTHER" id="PTHR37089:SF4">
    <property type="entry name" value="EXPORTED PROTEIN"/>
    <property type="match status" value="1"/>
</dbReference>
<feature type="chain" id="PRO_5043639038" evidence="1">
    <location>
        <begin position="27"/>
        <end position="339"/>
    </location>
</feature>
<keyword evidence="1" id="KW-0732">Signal</keyword>
<dbReference type="RefSeq" id="WP_363799605.1">
    <property type="nucleotide sequence ID" value="NZ_CP159925.1"/>
</dbReference>
<evidence type="ECO:0000259" key="2">
    <source>
        <dbReference type="Pfam" id="PF05229"/>
    </source>
</evidence>
<name>A0AAU8MV94_9GAMM</name>
<reference evidence="3" key="1">
    <citation type="submission" date="2024-06" db="EMBL/GenBank/DDBJ databases">
        <authorList>
            <person name="Li S."/>
        </authorList>
    </citation>
    <scope>NUCLEOTIDE SEQUENCE</scope>
    <source>
        <strain evidence="3">SR10</strain>
    </source>
</reference>
<proteinExistence type="predicted"/>
<evidence type="ECO:0000256" key="1">
    <source>
        <dbReference type="SAM" id="SignalP"/>
    </source>
</evidence>